<feature type="repeat" description="Solcar" evidence="5">
    <location>
        <begin position="141"/>
        <end position="246"/>
    </location>
</feature>
<reference evidence="9" key="2">
    <citation type="submission" date="2020-08" db="EMBL/GenBank/DDBJ databases">
        <authorList>
            <person name="Kikuchi T."/>
        </authorList>
    </citation>
    <scope>NUCLEOTIDE SEQUENCE</scope>
    <source>
        <strain evidence="8">Ka4C1</strain>
    </source>
</reference>
<keyword evidence="3 5" id="KW-0812">Transmembrane</keyword>
<evidence type="ECO:0000256" key="5">
    <source>
        <dbReference type="PROSITE-ProRule" id="PRU00282"/>
    </source>
</evidence>
<reference evidence="12" key="1">
    <citation type="submission" date="2016-11" db="UniProtKB">
        <authorList>
            <consortium name="WormBaseParasite"/>
        </authorList>
    </citation>
    <scope>IDENTIFICATION</scope>
</reference>
<dbReference type="PROSITE" id="PS50920">
    <property type="entry name" value="SOLCAR"/>
    <property type="match status" value="3"/>
</dbReference>
<dbReference type="InterPro" id="IPR023395">
    <property type="entry name" value="MCP_dom_sf"/>
</dbReference>
<dbReference type="PANTHER" id="PTHR46314:SF4">
    <property type="entry name" value="SOLUTE CARRIER FAMILY 25 MEMBER 44"/>
    <property type="match status" value="1"/>
</dbReference>
<dbReference type="Pfam" id="PF00153">
    <property type="entry name" value="Mito_carr"/>
    <property type="match status" value="3"/>
</dbReference>
<dbReference type="SUPFAM" id="SSF103506">
    <property type="entry name" value="Mitochondrial carrier"/>
    <property type="match status" value="1"/>
</dbReference>
<keyword evidence="11" id="KW-1185">Reference proteome</keyword>
<gene>
    <name evidence="8" type="ORF">BXYJ_LOCUS14088</name>
</gene>
<evidence type="ECO:0000313" key="11">
    <source>
        <dbReference type="Proteomes" id="UP000659654"/>
    </source>
</evidence>
<feature type="transmembrane region" description="Helical" evidence="7">
    <location>
        <begin position="261"/>
        <end position="282"/>
    </location>
</feature>
<dbReference type="WBParaSite" id="BXY_1222000.1">
    <property type="protein sequence ID" value="BXY_1222000.1"/>
    <property type="gene ID" value="BXY_1222000"/>
</dbReference>
<feature type="repeat" description="Solcar" evidence="5">
    <location>
        <begin position="256"/>
        <end position="337"/>
    </location>
</feature>
<dbReference type="GO" id="GO:0015658">
    <property type="term" value="F:branched-chain amino acid transmembrane transporter activity"/>
    <property type="evidence" value="ECO:0007669"/>
    <property type="project" value="InterPro"/>
</dbReference>
<keyword evidence="6" id="KW-0813">Transport</keyword>
<evidence type="ECO:0000313" key="8">
    <source>
        <dbReference type="EMBL" id="CAD5233997.1"/>
    </source>
</evidence>
<evidence type="ECO:0000256" key="1">
    <source>
        <dbReference type="ARBA" id="ARBA00004141"/>
    </source>
</evidence>
<keyword evidence="7" id="KW-1133">Transmembrane helix</keyword>
<evidence type="ECO:0000256" key="2">
    <source>
        <dbReference type="ARBA" id="ARBA00006375"/>
    </source>
</evidence>
<dbReference type="EMBL" id="CAJFDI010000006">
    <property type="protein sequence ID" value="CAD5233997.1"/>
    <property type="molecule type" value="Genomic_DNA"/>
</dbReference>
<dbReference type="InterPro" id="IPR018108">
    <property type="entry name" value="MCP_transmembrane"/>
</dbReference>
<dbReference type="Proteomes" id="UP000095284">
    <property type="component" value="Unplaced"/>
</dbReference>
<proteinExistence type="inferred from homology"/>
<dbReference type="GO" id="GO:0005739">
    <property type="term" value="C:mitochondrion"/>
    <property type="evidence" value="ECO:0007669"/>
    <property type="project" value="InterPro"/>
</dbReference>
<feature type="repeat" description="Solcar" evidence="5">
    <location>
        <begin position="47"/>
        <end position="132"/>
    </location>
</feature>
<dbReference type="OrthoDB" id="250329at2759"/>
<dbReference type="AlphaFoldDB" id="A0A1I7SGQ5"/>
<feature type="transmembrane region" description="Helical" evidence="7">
    <location>
        <begin position="221"/>
        <end position="241"/>
    </location>
</feature>
<evidence type="ECO:0000256" key="7">
    <source>
        <dbReference type="SAM" id="Phobius"/>
    </source>
</evidence>
<evidence type="ECO:0000256" key="6">
    <source>
        <dbReference type="RuleBase" id="RU000488"/>
    </source>
</evidence>
<dbReference type="Proteomes" id="UP000659654">
    <property type="component" value="Unassembled WGS sequence"/>
</dbReference>
<dbReference type="GO" id="GO:0016020">
    <property type="term" value="C:membrane"/>
    <property type="evidence" value="ECO:0007669"/>
    <property type="project" value="UniProtKB-SubCell"/>
</dbReference>
<dbReference type="PANTHER" id="PTHR46314">
    <property type="entry name" value="SOLUTE CARRIER FAMILY 25 MEMBER 44"/>
    <property type="match status" value="1"/>
</dbReference>
<organism evidence="10 12">
    <name type="scientific">Bursaphelenchus xylophilus</name>
    <name type="common">Pinewood nematode worm</name>
    <name type="synonym">Aphelenchoides xylophilus</name>
    <dbReference type="NCBI Taxonomy" id="6326"/>
    <lineage>
        <taxon>Eukaryota</taxon>
        <taxon>Metazoa</taxon>
        <taxon>Ecdysozoa</taxon>
        <taxon>Nematoda</taxon>
        <taxon>Chromadorea</taxon>
        <taxon>Rhabditida</taxon>
        <taxon>Tylenchina</taxon>
        <taxon>Tylenchomorpha</taxon>
        <taxon>Aphelenchoidea</taxon>
        <taxon>Aphelenchoididae</taxon>
        <taxon>Bursaphelenchus</taxon>
    </lineage>
</organism>
<dbReference type="InterPro" id="IPR042164">
    <property type="entry name" value="SLC25A44"/>
</dbReference>
<comment type="subcellular location">
    <subcellularLocation>
        <location evidence="1">Membrane</location>
        <topology evidence="1">Multi-pass membrane protein</topology>
    </subcellularLocation>
</comment>
<evidence type="ECO:0000313" key="10">
    <source>
        <dbReference type="Proteomes" id="UP000095284"/>
    </source>
</evidence>
<evidence type="ECO:0000256" key="4">
    <source>
        <dbReference type="ARBA" id="ARBA00023136"/>
    </source>
</evidence>
<dbReference type="eggNOG" id="KOG0765">
    <property type="taxonomic scope" value="Eukaryota"/>
</dbReference>
<keyword evidence="4 5" id="KW-0472">Membrane</keyword>
<dbReference type="GO" id="GO:0009083">
    <property type="term" value="P:branched-chain amino acid catabolic process"/>
    <property type="evidence" value="ECO:0007669"/>
    <property type="project" value="InterPro"/>
</dbReference>
<dbReference type="Gene3D" id="1.50.40.10">
    <property type="entry name" value="Mitochondrial carrier domain"/>
    <property type="match status" value="2"/>
</dbReference>
<dbReference type="SMR" id="A0A1I7SGQ5"/>
<evidence type="ECO:0000313" key="9">
    <source>
        <dbReference type="EMBL" id="CAG9129509.1"/>
    </source>
</evidence>
<evidence type="ECO:0000256" key="3">
    <source>
        <dbReference type="ARBA" id="ARBA00022692"/>
    </source>
</evidence>
<accession>A0A1I7SGQ5</accession>
<evidence type="ECO:0000313" key="12">
    <source>
        <dbReference type="WBParaSite" id="BXY_1222000.1"/>
    </source>
</evidence>
<protein>
    <submittedName>
        <fullName evidence="8">(pine wood nematode) hypothetical protein</fullName>
    </submittedName>
</protein>
<sequence>MTWEPIRQGHFEFRTPNFNVRPISPINPFPKEEQQPEVLRVIEWDHMNLKLFYPMALTSTWTVRTLLYPLAVLRARLQLQKQTSVYRNTWHAFTSIAKYEGIRGLYKGFWVTFPQIGTSFIYATVYEKLRAYMLNDLGYDSVSAISSIAGGAASFCSQVIFVPTDVVVQHMMIYNYADKFVGGSDKRIMEYLRAGKGSGFLGLRTVKAVYHYDGFKGFYRGFWASSFVYAPSCFVFWPVYYKVQELLKKLHNDKGFLLLDQAVAATIGGAASTIATNPMEVLRIRLQVHRSSYKETFERLIRNEGWTIFTKGLPPRLISNSIYSCVVMVGYEVVKRFCVLPEYKEAIVW</sequence>
<comment type="similarity">
    <text evidence="2 6">Belongs to the mitochondrial carrier (TC 2.A.29) family.</text>
</comment>
<name>A0A1I7SGQ5_BURXY</name>
<dbReference type="EMBL" id="CAJFCV020000006">
    <property type="protein sequence ID" value="CAG9129509.1"/>
    <property type="molecule type" value="Genomic_DNA"/>
</dbReference>
<dbReference type="Proteomes" id="UP000582659">
    <property type="component" value="Unassembled WGS sequence"/>
</dbReference>